<dbReference type="SUPFAM" id="SSF63829">
    <property type="entry name" value="Calcium-dependent phosphotriesterase"/>
    <property type="match status" value="1"/>
</dbReference>
<evidence type="ECO:0000313" key="1">
    <source>
        <dbReference type="EMBL" id="KAF6021169.1"/>
    </source>
</evidence>
<dbReference type="AlphaFoldDB" id="A0A7J7J4R3"/>
<dbReference type="InterPro" id="IPR011042">
    <property type="entry name" value="6-blade_b-propeller_TolB-like"/>
</dbReference>
<accession>A0A7J7J4R3</accession>
<dbReference type="Proteomes" id="UP000593567">
    <property type="component" value="Unassembled WGS sequence"/>
</dbReference>
<gene>
    <name evidence="1" type="ORF">EB796_020524</name>
</gene>
<sequence length="600" mass="67481">MVKDSFVAGAYLVVSGSSIYRTTNLQSFELLVGNAAEHGYLEDQGQFARFNKITGIIESPRDKSFIWVADYNNCCIREVDLKTKITTQLAGQCQTCNVTDEKFSEALIAWPIGLISTSPKPTEVYFHENYRMLIRVLRIINNIWSVNTVYTSNVRANNILFDVEGLHMYLTTDTGLVKVHYTWSQPPEEIIRSNGGHNDGTLEQAAVFEPQNMIFLTKNLILLADTGYSVIRVINFAKNTTSSICVPQRGNIYTYTGDIDVCRIKKPTAFYMKGDSSIYVFTDDTVYLLQLTEVIGVSRDYSYRSNSELRFKYITYDTYNSKGYVVAYGYALYTTTDFKSFSPVTGNFFQSGYAKGSATDTLFGNITGILTTAHNPNAFWMADESYGCIRDVNLLTGYSGEVAGQCSVMGVVDGDIVYAVIGKPLELIEYEPDIIVFYDNTNKTIRQLEIGGNPWNIYTRHTVGVEAFGLAYDIYRKDFYVMHAGGILLVNAVQKLKVFNAIQLHSPSDMYFLNKYRILIADYGNNILHLANYQGQILSTMCSGSELNQQSSDSQISVQSCELLQPKLFLKRLDGSGLYIMADHDIYELLYESEPSGEKL</sequence>
<evidence type="ECO:0000313" key="2">
    <source>
        <dbReference type="Proteomes" id="UP000593567"/>
    </source>
</evidence>
<dbReference type="EMBL" id="VXIV02003106">
    <property type="protein sequence ID" value="KAF6021169.1"/>
    <property type="molecule type" value="Genomic_DNA"/>
</dbReference>
<comment type="caution">
    <text evidence="1">The sequence shown here is derived from an EMBL/GenBank/DDBJ whole genome shotgun (WGS) entry which is preliminary data.</text>
</comment>
<proteinExistence type="predicted"/>
<keyword evidence="2" id="KW-1185">Reference proteome</keyword>
<protein>
    <submittedName>
        <fullName evidence="1">Uncharacterized protein</fullName>
    </submittedName>
</protein>
<dbReference type="PANTHER" id="PTHR46388:SF2">
    <property type="entry name" value="NHL REPEAT-CONTAINING PROTEIN 2"/>
    <property type="match status" value="1"/>
</dbReference>
<dbReference type="SUPFAM" id="SSF101898">
    <property type="entry name" value="NHL repeat"/>
    <property type="match status" value="1"/>
</dbReference>
<reference evidence="1" key="1">
    <citation type="submission" date="2020-06" db="EMBL/GenBank/DDBJ databases">
        <title>Draft genome of Bugula neritina, a colonial animal packing powerful symbionts and potential medicines.</title>
        <authorList>
            <person name="Rayko M."/>
        </authorList>
    </citation>
    <scope>NUCLEOTIDE SEQUENCE [LARGE SCALE GENOMIC DNA]</scope>
    <source>
        <strain evidence="1">Kwan_BN1</strain>
    </source>
</reference>
<name>A0A7J7J4R3_BUGNE</name>
<organism evidence="1 2">
    <name type="scientific">Bugula neritina</name>
    <name type="common">Brown bryozoan</name>
    <name type="synonym">Sertularia neritina</name>
    <dbReference type="NCBI Taxonomy" id="10212"/>
    <lineage>
        <taxon>Eukaryota</taxon>
        <taxon>Metazoa</taxon>
        <taxon>Spiralia</taxon>
        <taxon>Lophotrochozoa</taxon>
        <taxon>Bryozoa</taxon>
        <taxon>Gymnolaemata</taxon>
        <taxon>Cheilostomatida</taxon>
        <taxon>Flustrina</taxon>
        <taxon>Buguloidea</taxon>
        <taxon>Bugulidae</taxon>
        <taxon>Bugula</taxon>
    </lineage>
</organism>
<dbReference type="Gene3D" id="2.120.10.30">
    <property type="entry name" value="TolB, C-terminal domain"/>
    <property type="match status" value="2"/>
</dbReference>
<dbReference type="PANTHER" id="PTHR46388">
    <property type="entry name" value="NHL REPEAT-CONTAINING PROTEIN 2"/>
    <property type="match status" value="1"/>
</dbReference>